<sequence length="315" mass="34140">MESIPSLSDIKRAHQRISKIILETPVMTSNSIDEMTGCTVFFKCENFQKVGAFKMRGAANMILGFRPEERVNGFATHSSGNHAQAVALAAKLSGTKAYVVMPENSAEVKIKATKEYGAEVILCEANEKSRIKTCNEIIAKTGAIFVPPFDDYRVIAGQATVAKEFIEAEESLEVIMTPVGGGGLAAGTALAAKYLDPNIEVILGEPEKADDTYKSMKAGKIMPVKNPDTIADGLKVTVGERNFEIIQKEVKEVITVSEAEIINAMRIIWERMKIIVEPSCAVPFAALLKRKDEFAGKKVGIILTGGNVDLGNLPF</sequence>
<gene>
    <name evidence="4" type="ORF">ACHKAR_09980</name>
</gene>
<dbReference type="Pfam" id="PF00291">
    <property type="entry name" value="PALP"/>
    <property type="match status" value="1"/>
</dbReference>
<protein>
    <submittedName>
        <fullName evidence="4">Threonine/serine dehydratase</fullName>
    </submittedName>
</protein>
<dbReference type="PANTHER" id="PTHR43050:SF1">
    <property type="entry name" value="SERINE RACEMASE"/>
    <property type="match status" value="1"/>
</dbReference>
<dbReference type="PANTHER" id="PTHR43050">
    <property type="entry name" value="SERINE / THREONINE RACEMASE FAMILY MEMBER"/>
    <property type="match status" value="1"/>
</dbReference>
<keyword evidence="2" id="KW-0663">Pyridoxal phosphate</keyword>
<feature type="domain" description="Tryptophan synthase beta chain-like PALP" evidence="3">
    <location>
        <begin position="18"/>
        <end position="305"/>
    </location>
</feature>
<evidence type="ECO:0000256" key="1">
    <source>
        <dbReference type="ARBA" id="ARBA00001933"/>
    </source>
</evidence>
<name>A0ABW7N834_9BACT</name>
<dbReference type="SUPFAM" id="SSF53686">
    <property type="entry name" value="Tryptophan synthase beta subunit-like PLP-dependent enzymes"/>
    <property type="match status" value="1"/>
</dbReference>
<comment type="caution">
    <text evidence="4">The sequence shown here is derived from an EMBL/GenBank/DDBJ whole genome shotgun (WGS) entry which is preliminary data.</text>
</comment>
<dbReference type="CDD" id="cd01562">
    <property type="entry name" value="Thr-dehyd"/>
    <property type="match status" value="1"/>
</dbReference>
<dbReference type="InterPro" id="IPR001926">
    <property type="entry name" value="TrpB-like_PALP"/>
</dbReference>
<accession>A0ABW7N834</accession>
<evidence type="ECO:0000259" key="3">
    <source>
        <dbReference type="Pfam" id="PF00291"/>
    </source>
</evidence>
<dbReference type="RefSeq" id="WP_159582427.1">
    <property type="nucleotide sequence ID" value="NZ_JBIPKE010000016.1"/>
</dbReference>
<keyword evidence="5" id="KW-1185">Reference proteome</keyword>
<dbReference type="Proteomes" id="UP001610063">
    <property type="component" value="Unassembled WGS sequence"/>
</dbReference>
<organism evidence="4 5">
    <name type="scientific">Marinoscillum luteum</name>
    <dbReference type="NCBI Taxonomy" id="861051"/>
    <lineage>
        <taxon>Bacteria</taxon>
        <taxon>Pseudomonadati</taxon>
        <taxon>Bacteroidota</taxon>
        <taxon>Cytophagia</taxon>
        <taxon>Cytophagales</taxon>
        <taxon>Reichenbachiellaceae</taxon>
        <taxon>Marinoscillum</taxon>
    </lineage>
</organism>
<proteinExistence type="predicted"/>
<reference evidence="4 5" key="1">
    <citation type="journal article" date="2013" name="Int. J. Syst. Evol. Microbiol.">
        <title>Marinoscillum luteum sp. nov., isolated from marine sediment.</title>
        <authorList>
            <person name="Cha I.T."/>
            <person name="Park S.J."/>
            <person name="Kim S.J."/>
            <person name="Kim J.G."/>
            <person name="Jung M.Y."/>
            <person name="Shin K.S."/>
            <person name="Kwon K.K."/>
            <person name="Yang S.H."/>
            <person name="Seo Y.S."/>
            <person name="Rhee S.K."/>
        </authorList>
    </citation>
    <scope>NUCLEOTIDE SEQUENCE [LARGE SCALE GENOMIC DNA]</scope>
    <source>
        <strain evidence="4 5">KCTC 23939</strain>
    </source>
</reference>
<evidence type="ECO:0000313" key="5">
    <source>
        <dbReference type="Proteomes" id="UP001610063"/>
    </source>
</evidence>
<dbReference type="EMBL" id="JBIPKE010000016">
    <property type="protein sequence ID" value="MFH6983770.1"/>
    <property type="molecule type" value="Genomic_DNA"/>
</dbReference>
<dbReference type="InterPro" id="IPR036052">
    <property type="entry name" value="TrpB-like_PALP_sf"/>
</dbReference>
<dbReference type="Gene3D" id="3.40.50.1100">
    <property type="match status" value="2"/>
</dbReference>
<evidence type="ECO:0000256" key="2">
    <source>
        <dbReference type="ARBA" id="ARBA00022898"/>
    </source>
</evidence>
<evidence type="ECO:0000313" key="4">
    <source>
        <dbReference type="EMBL" id="MFH6983770.1"/>
    </source>
</evidence>
<comment type="cofactor">
    <cofactor evidence="1">
        <name>pyridoxal 5'-phosphate</name>
        <dbReference type="ChEBI" id="CHEBI:597326"/>
    </cofactor>
</comment>